<evidence type="ECO:0000313" key="2">
    <source>
        <dbReference type="Proteomes" id="UP000693653"/>
    </source>
</evidence>
<evidence type="ECO:0000313" key="1">
    <source>
        <dbReference type="EMBL" id="QWY13206.1"/>
    </source>
</evidence>
<dbReference type="EMBL" id="MW630115">
    <property type="protein sequence ID" value="QWY13206.1"/>
    <property type="molecule type" value="Genomic_DNA"/>
</dbReference>
<dbReference type="RefSeq" id="YP_010660008.1">
    <property type="nucleotide sequence ID" value="NC_070874.1"/>
</dbReference>
<dbReference type="KEGG" id="vg:77935997"/>
<keyword evidence="2" id="KW-1185">Reference proteome</keyword>
<protein>
    <submittedName>
        <fullName evidence="1">Uncharacterized protein</fullName>
    </submittedName>
</protein>
<name>A0A8F3C7I6_9CAUD</name>
<dbReference type="Proteomes" id="UP000693653">
    <property type="component" value="Segment"/>
</dbReference>
<sequence length="132" mass="15590">MFQNRRGKSVLHDMDFSKLEERLIAHAGIHDSIDVTVSKVELKNLENMLSKMKQTLANGWTGRQVFVETYIPPEPHLKSKVDRIIDKFWLNPYGDDMQLYLTQIQKNPHTKDVFKGKSTTHHYPWYRRGSKY</sequence>
<proteinExistence type="predicted"/>
<accession>A0A8F3C7I6</accession>
<dbReference type="GeneID" id="77935997"/>
<reference evidence="1 2" key="1">
    <citation type="submission" date="2021-02" db="EMBL/GenBank/DDBJ databases">
        <authorList>
            <person name="Liu C."/>
        </authorList>
    </citation>
    <scope>NUCLEOTIDE SEQUENCE [LARGE SCALE GENOMIC DNA]</scope>
    <source>
        <strain evidence="2">Escherichia phage</strain>
    </source>
</reference>
<organism evidence="1 2">
    <name type="scientific">Escherichia phage vB_EcoP-ZQ2</name>
    <dbReference type="NCBI Taxonomy" id="2810370"/>
    <lineage>
        <taxon>Viruses</taxon>
        <taxon>Duplodnaviria</taxon>
        <taxon>Heunggongvirae</taxon>
        <taxon>Uroviricota</taxon>
        <taxon>Caudoviricetes</taxon>
        <taxon>Schitoviridae</taxon>
        <taxon>Enquatrovirinae</taxon>
        <taxon>Gamaleyavirus</taxon>
        <taxon>Gamaleyavirus Zq2</taxon>
    </lineage>
</organism>